<accession>A0A1F6CJ89</accession>
<reference evidence="1 2" key="1">
    <citation type="journal article" date="2016" name="Nat. Commun.">
        <title>Thousands of microbial genomes shed light on interconnected biogeochemical processes in an aquifer system.</title>
        <authorList>
            <person name="Anantharaman K."/>
            <person name="Brown C.T."/>
            <person name="Hug L.A."/>
            <person name="Sharon I."/>
            <person name="Castelle C.J."/>
            <person name="Probst A.J."/>
            <person name="Thomas B.C."/>
            <person name="Singh A."/>
            <person name="Wilkins M.J."/>
            <person name="Karaoz U."/>
            <person name="Brodie E.L."/>
            <person name="Williams K.H."/>
            <person name="Hubbard S.S."/>
            <person name="Banfield J.F."/>
        </authorList>
    </citation>
    <scope>NUCLEOTIDE SEQUENCE [LARGE SCALE GENOMIC DNA]</scope>
</reference>
<dbReference type="AlphaFoldDB" id="A0A1F6CJ89"/>
<comment type="caution">
    <text evidence="1">The sequence shown here is derived from an EMBL/GenBank/DDBJ whole genome shotgun (WGS) entry which is preliminary data.</text>
</comment>
<evidence type="ECO:0000313" key="1">
    <source>
        <dbReference type="EMBL" id="OGG48942.1"/>
    </source>
</evidence>
<name>A0A1F6CJ89_9BACT</name>
<organism evidence="1 2">
    <name type="scientific">Candidatus Kaiserbacteria bacterium RIFCSPHIGHO2_01_FULL_53_31</name>
    <dbReference type="NCBI Taxonomy" id="1798481"/>
    <lineage>
        <taxon>Bacteria</taxon>
        <taxon>Candidatus Kaiseribacteriota</taxon>
    </lineage>
</organism>
<proteinExistence type="predicted"/>
<dbReference type="EMBL" id="MFKU01000006">
    <property type="protein sequence ID" value="OGG48942.1"/>
    <property type="molecule type" value="Genomic_DNA"/>
</dbReference>
<dbReference type="Proteomes" id="UP000178815">
    <property type="component" value="Unassembled WGS sequence"/>
</dbReference>
<evidence type="ECO:0000313" key="2">
    <source>
        <dbReference type="Proteomes" id="UP000178815"/>
    </source>
</evidence>
<gene>
    <name evidence="1" type="ORF">A2678_02670</name>
</gene>
<dbReference type="STRING" id="1798481.A2678_02670"/>
<dbReference type="Gene3D" id="3.90.226.10">
    <property type="entry name" value="2-enoyl-CoA Hydratase, Chain A, domain 1"/>
    <property type="match status" value="1"/>
</dbReference>
<protein>
    <submittedName>
        <fullName evidence="1">Uncharacterized protein</fullName>
    </submittedName>
</protein>
<sequence>MSVVLLSGHLDEARLCRVQEEIWGGLDNSCVLVIDSLGGDLQPTVDFVEEMLDSVGVGRTVFSSMRIYNAESAAALISLALPAAVKEMREGAILGVHRGSVILDTSDLDLVNGSVANHATLALLRRHEATLKEALVKRDLSSDPKLMAELYGSNWLHLSAEECLRRGIVTRLF</sequence>